<keyword evidence="3" id="KW-1185">Reference proteome</keyword>
<dbReference type="InterPro" id="IPR017647">
    <property type="entry name" value="Dnd_assoc_3"/>
</dbReference>
<reference evidence="3" key="1">
    <citation type="journal article" date="2019" name="Int. J. Syst. Evol. Microbiol.">
        <title>The Global Catalogue of Microorganisms (GCM) 10K type strain sequencing project: providing services to taxonomists for standard genome sequencing and annotation.</title>
        <authorList>
            <consortium name="The Broad Institute Genomics Platform"/>
            <consortium name="The Broad Institute Genome Sequencing Center for Infectious Disease"/>
            <person name="Wu L."/>
            <person name="Ma J."/>
        </authorList>
    </citation>
    <scope>NUCLEOTIDE SEQUENCE [LARGE SCALE GENOMIC DNA]</scope>
    <source>
        <strain evidence="3">KCTC 33522</strain>
    </source>
</reference>
<proteinExistence type="predicted"/>
<sequence length="790" mass="91945">MEENELLFGFIEEVDIDLSNLLTKLEKRLFEDHDNAAILGRQFIEKVTEKVWKLEPALTKTFNDDYSLKLVNKIGKLFDEEYITRDMKGNFEQVRITGNRAVHNPNTIDISEAIVVHRKVYEIAKWFVENYGDHNIIVPAYISPISKAKAQAKESEVNQKELIESIIAEKIEALTDKQKIMDISVDSNKNEDQANYIPITDSNRDWRGEFEKLDINGSYLAYELSKLRAQSSEAVDHANKFDAFKEYMHVTRPIENDLLDIVRNRKESKKNLIFVCGNVGDGKSHLVAYLNQHEKELAAQYYVINDATESSAPDKNAMQTLEELLSGFSDENMDKETENDKVILAINMGILNNFISMEHENFHFTQLRGFVEKSGLFTSKVVVKESANQFDLLSFGDYHMYEISAHGADSSFYKQLLAKICDESDENPFHIAYKLDVERNLDKTILHKNYKLLCEKDIQHQITQLLIKLMVTEKNSISARDFLDFIADIVLPGDFKNLLYWSAEEELNQSLPALLFKHPTKSKILKKIADYHPFHIRSEHIDDIIIRLNTAEEKVSKVLNNIESESYKDLLTAAFDMEREEMLDTNALIEYYIIFQYLKDEKFASAIEDQTYLDYLSYLYDFNCNNFRGLKMLFKEVEDAIFAWQGSPTNYKKYIYIENNNRDYLIAEKLDIEPFIPKEITREVPTNGQNIEAFTTQIVIGFKSKENDNYATVNIDYVLYKLIKKVLDGYRPNKSDKEKAVNFVTFITKILTYGNQKEEVLLNFVKEKRFYKVSRDYFEGIKFEKENMHG</sequence>
<evidence type="ECO:0000313" key="3">
    <source>
        <dbReference type="Proteomes" id="UP001597568"/>
    </source>
</evidence>
<name>A0ABW5XYZ7_9BACL</name>
<gene>
    <name evidence="2" type="primary">dptF</name>
    <name evidence="2" type="ORF">ACFSY7_06900</name>
</gene>
<protein>
    <submittedName>
        <fullName evidence="2">DNA phosphorothioation-dependent restriction protein DptF</fullName>
    </submittedName>
</protein>
<dbReference type="EMBL" id="JBHUOR010000037">
    <property type="protein sequence ID" value="MFD2868221.1"/>
    <property type="molecule type" value="Genomic_DNA"/>
</dbReference>
<feature type="domain" description="DUF4145" evidence="1">
    <location>
        <begin position="29"/>
        <end position="116"/>
    </location>
</feature>
<comment type="caution">
    <text evidence="2">The sequence shown here is derived from an EMBL/GenBank/DDBJ whole genome shotgun (WGS) entry which is preliminary data.</text>
</comment>
<accession>A0ABW5XYZ7</accession>
<evidence type="ECO:0000313" key="2">
    <source>
        <dbReference type="EMBL" id="MFD2868221.1"/>
    </source>
</evidence>
<dbReference type="Proteomes" id="UP001597568">
    <property type="component" value="Unassembled WGS sequence"/>
</dbReference>
<dbReference type="RefSeq" id="WP_380147335.1">
    <property type="nucleotide sequence ID" value="NZ_JBHUOR010000037.1"/>
</dbReference>
<dbReference type="InterPro" id="IPR025285">
    <property type="entry name" value="DUF4145"/>
</dbReference>
<dbReference type="Pfam" id="PF13643">
    <property type="entry name" value="DUF4145"/>
    <property type="match status" value="1"/>
</dbReference>
<organism evidence="2 3">
    <name type="scientific">Kurthia populi</name>
    <dbReference type="NCBI Taxonomy" id="1562132"/>
    <lineage>
        <taxon>Bacteria</taxon>
        <taxon>Bacillati</taxon>
        <taxon>Bacillota</taxon>
        <taxon>Bacilli</taxon>
        <taxon>Bacillales</taxon>
        <taxon>Caryophanaceae</taxon>
        <taxon>Kurthia</taxon>
    </lineage>
</organism>
<evidence type="ECO:0000259" key="1">
    <source>
        <dbReference type="Pfam" id="PF13643"/>
    </source>
</evidence>
<dbReference type="NCBIfam" id="TIGR03238">
    <property type="entry name" value="dnd_assoc_3"/>
    <property type="match status" value="1"/>
</dbReference>